<evidence type="ECO:0000259" key="1">
    <source>
        <dbReference type="Pfam" id="PF04965"/>
    </source>
</evidence>
<organism evidence="2 3">
    <name type="scientific">Mycoplana rhizolycopersici</name>
    <dbReference type="NCBI Taxonomy" id="2746702"/>
    <lineage>
        <taxon>Bacteria</taxon>
        <taxon>Pseudomonadati</taxon>
        <taxon>Pseudomonadota</taxon>
        <taxon>Alphaproteobacteria</taxon>
        <taxon>Hyphomicrobiales</taxon>
        <taxon>Rhizobiaceae</taxon>
        <taxon>Mycoplana</taxon>
    </lineage>
</organism>
<sequence>MAGIDRRTFKPIESLTSAYQGVEVIVTTLIGDRVMRREFGGGILELLGRLVTAPLFAAFQQIIATAIDLWEPRFRVRRITPQGSVEEIRLGHLGLVIEVDYRPRGHLGDFTVERVLSFTMLFREANISISSS</sequence>
<dbReference type="Proteomes" id="UP000659172">
    <property type="component" value="Unassembled WGS sequence"/>
</dbReference>
<proteinExistence type="predicted"/>
<reference evidence="2 3" key="1">
    <citation type="submission" date="2020-06" db="EMBL/GenBank/DDBJ databases">
        <title>Rhizobium sp.nov. isolated from the tomato plant.</title>
        <authorList>
            <person name="Thin K.K."/>
            <person name="Zhang X."/>
            <person name="He S."/>
        </authorList>
    </citation>
    <scope>NUCLEOTIDE SEQUENCE [LARGE SCALE GENOMIC DNA]</scope>
    <source>
        <strain evidence="2 3">DBTS2</strain>
    </source>
</reference>
<accession>A0ABX2QGP1</accession>
<gene>
    <name evidence="2" type="ORF">HV823_12585</name>
</gene>
<feature type="domain" description="IraD/Gp25-like" evidence="1">
    <location>
        <begin position="21"/>
        <end position="102"/>
    </location>
</feature>
<comment type="caution">
    <text evidence="2">The sequence shown here is derived from an EMBL/GenBank/DDBJ whole genome shotgun (WGS) entry which is preliminary data.</text>
</comment>
<dbReference type="Gene3D" id="3.10.450.40">
    <property type="match status" value="1"/>
</dbReference>
<name>A0ABX2QGP1_9HYPH</name>
<dbReference type="RefSeq" id="WP_176950056.1">
    <property type="nucleotide sequence ID" value="NZ_JABXYK010000006.1"/>
</dbReference>
<dbReference type="InterPro" id="IPR007048">
    <property type="entry name" value="IraD/Gp25-like"/>
</dbReference>
<keyword evidence="3" id="KW-1185">Reference proteome</keyword>
<dbReference type="SUPFAM" id="SSF160719">
    <property type="entry name" value="gpW/gp25-like"/>
    <property type="match status" value="1"/>
</dbReference>
<evidence type="ECO:0000313" key="3">
    <source>
        <dbReference type="Proteomes" id="UP000659172"/>
    </source>
</evidence>
<dbReference type="EMBL" id="JABXYK010000006">
    <property type="protein sequence ID" value="NVP56089.1"/>
    <property type="molecule type" value="Genomic_DNA"/>
</dbReference>
<protein>
    <submittedName>
        <fullName evidence="2">GPW/gp25 family protein</fullName>
    </submittedName>
</protein>
<dbReference type="Pfam" id="PF04965">
    <property type="entry name" value="GPW_gp25"/>
    <property type="match status" value="1"/>
</dbReference>
<evidence type="ECO:0000313" key="2">
    <source>
        <dbReference type="EMBL" id="NVP56089.1"/>
    </source>
</evidence>